<dbReference type="RefSeq" id="WP_123676644.1">
    <property type="nucleotide sequence ID" value="NZ_RJVL01000008.1"/>
</dbReference>
<dbReference type="EMBL" id="RJVL01000008">
    <property type="protein sequence ID" value="ROR39628.1"/>
    <property type="molecule type" value="Genomic_DNA"/>
</dbReference>
<protein>
    <submittedName>
        <fullName evidence="1">Uncharacterized protein</fullName>
    </submittedName>
</protein>
<evidence type="ECO:0000313" key="1">
    <source>
        <dbReference type="EMBL" id="ROR39628.1"/>
    </source>
</evidence>
<comment type="caution">
    <text evidence="1">The sequence shown here is derived from an EMBL/GenBank/DDBJ whole genome shotgun (WGS) entry which is preliminary data.</text>
</comment>
<name>A0AAX1WR67_9BURK</name>
<proteinExistence type="predicted"/>
<dbReference type="Proteomes" id="UP000271868">
    <property type="component" value="Unassembled WGS sequence"/>
</dbReference>
<evidence type="ECO:0000313" key="2">
    <source>
        <dbReference type="Proteomes" id="UP000271868"/>
    </source>
</evidence>
<sequence length="89" mass="10637">MAVDFYKTLVAAGKPHDTAYKVDRALHEVLDYLRPVMLRREMPWPELHIFEAFTELGTPPDMANRLEGEFQKLLWDLREEGWEHRLRSR</sequence>
<gene>
    <name evidence="1" type="ORF">EDC60_3123</name>
</gene>
<dbReference type="AlphaFoldDB" id="A0AAX1WR67"/>
<keyword evidence="2" id="KW-1185">Reference proteome</keyword>
<accession>A0AAX1WR67</accession>
<organism evidence="1 2">
    <name type="scientific">Diaphorobacter nitroreducens</name>
    <dbReference type="NCBI Taxonomy" id="164759"/>
    <lineage>
        <taxon>Bacteria</taxon>
        <taxon>Pseudomonadati</taxon>
        <taxon>Pseudomonadota</taxon>
        <taxon>Betaproteobacteria</taxon>
        <taxon>Burkholderiales</taxon>
        <taxon>Comamonadaceae</taxon>
        <taxon>Diaphorobacter</taxon>
    </lineage>
</organism>
<reference evidence="1 2" key="1">
    <citation type="submission" date="2018-11" db="EMBL/GenBank/DDBJ databases">
        <title>Genomic Encyclopedia of Type Strains, Phase IV (KMG-IV): sequencing the most valuable type-strain genomes for metagenomic binning, comparative biology and taxonomic classification.</title>
        <authorList>
            <person name="Goeker M."/>
        </authorList>
    </citation>
    <scope>NUCLEOTIDE SEQUENCE [LARGE SCALE GENOMIC DNA]</scope>
    <source>
        <strain evidence="1 2">DSM 15985</strain>
    </source>
</reference>